<organism evidence="13 14">
    <name type="scientific">Sorghum bicolor</name>
    <name type="common">Sorghum</name>
    <name type="synonym">Sorghum vulgare</name>
    <dbReference type="NCBI Taxonomy" id="4558"/>
    <lineage>
        <taxon>Eukaryota</taxon>
        <taxon>Viridiplantae</taxon>
        <taxon>Streptophyta</taxon>
        <taxon>Embryophyta</taxon>
        <taxon>Tracheophyta</taxon>
        <taxon>Spermatophyta</taxon>
        <taxon>Magnoliopsida</taxon>
        <taxon>Liliopsida</taxon>
        <taxon>Poales</taxon>
        <taxon>Poaceae</taxon>
        <taxon>PACMAD clade</taxon>
        <taxon>Panicoideae</taxon>
        <taxon>Andropogonodae</taxon>
        <taxon>Andropogoneae</taxon>
        <taxon>Sorghinae</taxon>
        <taxon>Sorghum</taxon>
    </lineage>
</organism>
<sequence length="612" mass="67339">MAASPYFLLLLLFLFHPLAALAPLAPSPSPSPSPSQPSPPRSQPPPPRVPQQVQVWPKPVSISWPLPVYAPLSPSFSIRASPSHPSLRHAIAYYTRLIRTERHAPIMPPVNYTIAGVPIRLLALSVSDPDTKLGPGVDESYTLSVPPNSSSADISAATPWGVIRGLETFSQLAWSSSAAAAGGQPIVPSDLEISDHPLFTHRGVLLDTARNYYPVGDILRTIRAMAANKLNVFHWHITDAQSFPIVLPSVPNLANLGSYSPTMRYTEQDVRRIVRFAESFGIRVIPEIDMPGHTGSWAAAYPEIVTCANKFWAPKAKPALAAEPCTGQLNPLNPKTYRVAQDVLRDLAALFPDPYLHAGADEVNTACWEDDPVVRGFLADGGSHDRLLELFVNATRPFLVHELNRTSVYWEDVLLGPKVSVGQTVLPRDTTVLQTWNNGAANTKRVVSAGYRVIVSSSSYYYLDCGHGGWVGNDSRYDVQEKEHDGMPLFNDPGGTGGSWCAPFKTWQRIYDYDILHGLTEDEARRVLGGEVALWSEQSDAAVLDSRLWPRASAAAETLWSGNKGSNGRKRYANATVRLNEWRHRMVARGIRAEPIQPLWCPMHPHMCNLSQ</sequence>
<dbReference type="InterPro" id="IPR015883">
    <property type="entry name" value="Glyco_hydro_20_cat"/>
</dbReference>
<dbReference type="Gene3D" id="3.30.379.10">
    <property type="entry name" value="Chitobiase/beta-hexosaminidase domain 2-like"/>
    <property type="match status" value="1"/>
</dbReference>
<evidence type="ECO:0000256" key="4">
    <source>
        <dbReference type="ARBA" id="ARBA00022801"/>
    </source>
</evidence>
<dbReference type="PANTHER" id="PTHR22600">
    <property type="entry name" value="BETA-HEXOSAMINIDASE"/>
    <property type="match status" value="1"/>
</dbReference>
<evidence type="ECO:0000256" key="1">
    <source>
        <dbReference type="ARBA" id="ARBA00001231"/>
    </source>
</evidence>
<feature type="compositionally biased region" description="Pro residues" evidence="9">
    <location>
        <begin position="26"/>
        <end position="49"/>
    </location>
</feature>
<dbReference type="EC" id="3.2.1.52" evidence="7"/>
<evidence type="ECO:0000256" key="2">
    <source>
        <dbReference type="ARBA" id="ARBA00006285"/>
    </source>
</evidence>
<dbReference type="Pfam" id="PF00728">
    <property type="entry name" value="Glyco_hydro_20"/>
    <property type="match status" value="1"/>
</dbReference>
<dbReference type="InterPro" id="IPR029019">
    <property type="entry name" value="HEX_eukaryotic_N"/>
</dbReference>
<dbReference type="GO" id="GO:0005975">
    <property type="term" value="P:carbohydrate metabolic process"/>
    <property type="evidence" value="ECO:0007669"/>
    <property type="project" value="InterPro"/>
</dbReference>
<dbReference type="CDD" id="cd06562">
    <property type="entry name" value="GH20_HexA_HexB-like"/>
    <property type="match status" value="1"/>
</dbReference>
<protein>
    <recommendedName>
        <fullName evidence="7">Beta-hexosaminidase</fullName>
        <ecNumber evidence="7">3.2.1.52</ecNumber>
    </recommendedName>
</protein>
<dbReference type="AlphaFoldDB" id="A0A921S603"/>
<keyword evidence="4 7" id="KW-0378">Hydrolase</keyword>
<dbReference type="SUPFAM" id="SSF51445">
    <property type="entry name" value="(Trans)glycosidases"/>
    <property type="match status" value="1"/>
</dbReference>
<dbReference type="InterPro" id="IPR029018">
    <property type="entry name" value="Hex-like_dom2"/>
</dbReference>
<evidence type="ECO:0000256" key="6">
    <source>
        <dbReference type="ARBA" id="ARBA00023295"/>
    </source>
</evidence>
<evidence type="ECO:0000259" key="11">
    <source>
        <dbReference type="Pfam" id="PF00728"/>
    </source>
</evidence>
<feature type="active site" description="Proton donor" evidence="8">
    <location>
        <position position="362"/>
    </location>
</feature>
<comment type="similarity">
    <text evidence="2 7">Belongs to the glycosyl hydrolase 20 family.</text>
</comment>
<dbReference type="PANTHER" id="PTHR22600:SF26">
    <property type="entry name" value="BETA-N-ACETYLHEXOSAMINIDASE"/>
    <property type="match status" value="1"/>
</dbReference>
<evidence type="ECO:0000256" key="5">
    <source>
        <dbReference type="ARBA" id="ARBA00023180"/>
    </source>
</evidence>
<feature type="region of interest" description="Disordered" evidence="9">
    <location>
        <begin position="26"/>
        <end position="52"/>
    </location>
</feature>
<dbReference type="Proteomes" id="UP000807115">
    <property type="component" value="Chromosome 1"/>
</dbReference>
<keyword evidence="6 7" id="KW-0326">Glycosidase</keyword>
<dbReference type="EMBL" id="CM027680">
    <property type="protein sequence ID" value="KAG0552139.1"/>
    <property type="molecule type" value="Genomic_DNA"/>
</dbReference>
<gene>
    <name evidence="13" type="ORF">BDA96_01G483400</name>
</gene>
<dbReference type="InterPro" id="IPR017853">
    <property type="entry name" value="GH"/>
</dbReference>
<feature type="domain" description="Beta-hexosaminidase eukaryotic type N-terminal" evidence="12">
    <location>
        <begin position="55"/>
        <end position="172"/>
    </location>
</feature>
<reference evidence="13" key="1">
    <citation type="journal article" date="2019" name="BMC Genomics">
        <title>A new reference genome for Sorghum bicolor reveals high levels of sequence similarity between sweet and grain genotypes: implications for the genetics of sugar metabolism.</title>
        <authorList>
            <person name="Cooper E.A."/>
            <person name="Brenton Z.W."/>
            <person name="Flinn B.S."/>
            <person name="Jenkins J."/>
            <person name="Shu S."/>
            <person name="Flowers D."/>
            <person name="Luo F."/>
            <person name="Wang Y."/>
            <person name="Xia P."/>
            <person name="Barry K."/>
            <person name="Daum C."/>
            <person name="Lipzen A."/>
            <person name="Yoshinaga Y."/>
            <person name="Schmutz J."/>
            <person name="Saski C."/>
            <person name="Vermerris W."/>
            <person name="Kresovich S."/>
        </authorList>
    </citation>
    <scope>NUCLEOTIDE SEQUENCE</scope>
</reference>
<dbReference type="Gene3D" id="3.20.20.80">
    <property type="entry name" value="Glycosidases"/>
    <property type="match status" value="1"/>
</dbReference>
<feature type="domain" description="Glycoside hydrolase family 20 catalytic" evidence="11">
    <location>
        <begin position="199"/>
        <end position="562"/>
    </location>
</feature>
<comment type="catalytic activity">
    <reaction evidence="1 7">
        <text>Hydrolysis of terminal non-reducing N-acetyl-D-hexosamine residues in N-acetyl-beta-D-hexosaminides.</text>
        <dbReference type="EC" id="3.2.1.52"/>
    </reaction>
</comment>
<dbReference type="GO" id="GO:0004563">
    <property type="term" value="F:beta-N-acetylhexosaminidase activity"/>
    <property type="evidence" value="ECO:0007669"/>
    <property type="project" value="UniProtKB-EC"/>
</dbReference>
<feature type="chain" id="PRO_5037019866" description="Beta-hexosaminidase" evidence="10">
    <location>
        <begin position="21"/>
        <end position="612"/>
    </location>
</feature>
<dbReference type="Pfam" id="PF14845">
    <property type="entry name" value="Glycohydro_20b2"/>
    <property type="match status" value="1"/>
</dbReference>
<evidence type="ECO:0000256" key="7">
    <source>
        <dbReference type="PIRNR" id="PIRNR001093"/>
    </source>
</evidence>
<evidence type="ECO:0000313" key="13">
    <source>
        <dbReference type="EMBL" id="KAG0552139.1"/>
    </source>
</evidence>
<evidence type="ECO:0000313" key="14">
    <source>
        <dbReference type="Proteomes" id="UP000807115"/>
    </source>
</evidence>
<evidence type="ECO:0000256" key="9">
    <source>
        <dbReference type="SAM" id="MobiDB-lite"/>
    </source>
</evidence>
<dbReference type="FunFam" id="3.20.20.80:FF:000063">
    <property type="entry name" value="Beta-hexosaminidase"/>
    <property type="match status" value="1"/>
</dbReference>
<accession>A0A921S603</accession>
<feature type="signal peptide" evidence="10">
    <location>
        <begin position="1"/>
        <end position="20"/>
    </location>
</feature>
<reference evidence="13" key="2">
    <citation type="submission" date="2020-10" db="EMBL/GenBank/DDBJ databases">
        <authorList>
            <person name="Cooper E.A."/>
            <person name="Brenton Z.W."/>
            <person name="Flinn B.S."/>
            <person name="Jenkins J."/>
            <person name="Shu S."/>
            <person name="Flowers D."/>
            <person name="Luo F."/>
            <person name="Wang Y."/>
            <person name="Xia P."/>
            <person name="Barry K."/>
            <person name="Daum C."/>
            <person name="Lipzen A."/>
            <person name="Yoshinaga Y."/>
            <person name="Schmutz J."/>
            <person name="Saski C."/>
            <person name="Vermerris W."/>
            <person name="Kresovich S."/>
        </authorList>
    </citation>
    <scope>NUCLEOTIDE SEQUENCE</scope>
</reference>
<evidence type="ECO:0000259" key="12">
    <source>
        <dbReference type="Pfam" id="PF14845"/>
    </source>
</evidence>
<evidence type="ECO:0000256" key="3">
    <source>
        <dbReference type="ARBA" id="ARBA00022729"/>
    </source>
</evidence>
<name>A0A921S603_SORBI</name>
<dbReference type="PRINTS" id="PR00738">
    <property type="entry name" value="GLHYDRLASE20"/>
</dbReference>
<comment type="caution">
    <text evidence="13">The sequence shown here is derived from an EMBL/GenBank/DDBJ whole genome shotgun (WGS) entry which is preliminary data.</text>
</comment>
<evidence type="ECO:0000256" key="10">
    <source>
        <dbReference type="SAM" id="SignalP"/>
    </source>
</evidence>
<keyword evidence="3 10" id="KW-0732">Signal</keyword>
<keyword evidence="5" id="KW-0325">Glycoprotein</keyword>
<evidence type="ECO:0000256" key="8">
    <source>
        <dbReference type="PIRSR" id="PIRSR001093-1"/>
    </source>
</evidence>
<dbReference type="PIRSF" id="PIRSF001093">
    <property type="entry name" value="B-hxosamndse_ab_euk"/>
    <property type="match status" value="1"/>
</dbReference>
<dbReference type="SUPFAM" id="SSF55545">
    <property type="entry name" value="beta-N-acetylhexosaminidase-like domain"/>
    <property type="match status" value="1"/>
</dbReference>
<dbReference type="InterPro" id="IPR025705">
    <property type="entry name" value="Beta_hexosaminidase_sua/sub"/>
</dbReference>
<proteinExistence type="inferred from homology"/>